<dbReference type="InterPro" id="IPR001054">
    <property type="entry name" value="A/G_cyclase"/>
</dbReference>
<protein>
    <submittedName>
        <fullName evidence="10">Receptor-type guanylate cyclase gcy</fullName>
    </submittedName>
</protein>
<keyword evidence="6" id="KW-0456">Lyase</keyword>
<feature type="domain" description="Guanylate cyclase" evidence="9">
    <location>
        <begin position="160"/>
        <end position="294"/>
    </location>
</feature>
<evidence type="ECO:0000259" key="9">
    <source>
        <dbReference type="PROSITE" id="PS50125"/>
    </source>
</evidence>
<evidence type="ECO:0000256" key="4">
    <source>
        <dbReference type="ARBA" id="ARBA00022989"/>
    </source>
</evidence>
<evidence type="ECO:0000313" key="10">
    <source>
        <dbReference type="EMBL" id="CAB9528061.1"/>
    </source>
</evidence>
<dbReference type="GO" id="GO:0001653">
    <property type="term" value="F:peptide receptor activity"/>
    <property type="evidence" value="ECO:0007669"/>
    <property type="project" value="TreeGrafter"/>
</dbReference>
<name>A0A9N8EYT1_9STRA</name>
<dbReference type="GO" id="GO:0005886">
    <property type="term" value="C:plasma membrane"/>
    <property type="evidence" value="ECO:0007669"/>
    <property type="project" value="TreeGrafter"/>
</dbReference>
<dbReference type="SMART" id="SM00044">
    <property type="entry name" value="CYCc"/>
    <property type="match status" value="1"/>
</dbReference>
<dbReference type="PROSITE" id="PS50125">
    <property type="entry name" value="GUANYLATE_CYCLASE_2"/>
    <property type="match status" value="1"/>
</dbReference>
<feature type="transmembrane region" description="Helical" evidence="8">
    <location>
        <begin position="46"/>
        <end position="66"/>
    </location>
</feature>
<dbReference type="PANTHER" id="PTHR11920:SF335">
    <property type="entry name" value="GUANYLATE CYCLASE"/>
    <property type="match status" value="1"/>
</dbReference>
<proteinExistence type="predicted"/>
<evidence type="ECO:0000256" key="3">
    <source>
        <dbReference type="ARBA" id="ARBA00022741"/>
    </source>
</evidence>
<dbReference type="GO" id="GO:0035556">
    <property type="term" value="P:intracellular signal transduction"/>
    <property type="evidence" value="ECO:0007669"/>
    <property type="project" value="InterPro"/>
</dbReference>
<sequence length="401" mass="44143">MMTDFESSNGGTTYNGASVHKDSCSWELKIYPTQDMEDEVVTSRPLYYMMAILGVFLFTCLTFIVYDRIVECRQKKVMDTAVKSDNIVASLFPTTFRDALYERETEASKMKKAEEAPPSNSKDAFRSVCAKDFMQQDESSLTGNVPVAGEPLANLYPDCTVFFADIAGFTSWSSSRSPTQVFTLLETIYGAFDVLADKHSIFKVETIGDCYVCATGLPEPQSKHALLMVKFARDCLAKMPSLLKNLEGSLGSGTTDLSMRVGMHSGPVTAGILRGKKSRFQLFGDTVNTAARMESNGQKHCIHASQTTADILARMGKGHWLHPREEKITAKGKGELQTYWIRPSAPGQSVGTSILGESELASVDSFSSQPQPWMEARGLSRAIDQESHNQETSDTKSQISC</sequence>
<evidence type="ECO:0000256" key="5">
    <source>
        <dbReference type="ARBA" id="ARBA00023136"/>
    </source>
</evidence>
<keyword evidence="2 8" id="KW-0812">Transmembrane</keyword>
<dbReference type="GO" id="GO:0004016">
    <property type="term" value="F:adenylate cyclase activity"/>
    <property type="evidence" value="ECO:0007669"/>
    <property type="project" value="TreeGrafter"/>
</dbReference>
<keyword evidence="4 8" id="KW-1133">Transmembrane helix</keyword>
<keyword evidence="3" id="KW-0547">Nucleotide-binding</keyword>
<dbReference type="GO" id="GO:0000166">
    <property type="term" value="F:nucleotide binding"/>
    <property type="evidence" value="ECO:0007669"/>
    <property type="project" value="UniProtKB-KW"/>
</dbReference>
<keyword evidence="11" id="KW-1185">Reference proteome</keyword>
<dbReference type="Pfam" id="PF00211">
    <property type="entry name" value="Guanylate_cyc"/>
    <property type="match status" value="1"/>
</dbReference>
<dbReference type="InterPro" id="IPR050401">
    <property type="entry name" value="Cyclic_nucleotide_synthase"/>
</dbReference>
<feature type="region of interest" description="Disordered" evidence="7">
    <location>
        <begin position="365"/>
        <end position="401"/>
    </location>
</feature>
<evidence type="ECO:0000256" key="1">
    <source>
        <dbReference type="ARBA" id="ARBA00004370"/>
    </source>
</evidence>
<dbReference type="CDD" id="cd07302">
    <property type="entry name" value="CHD"/>
    <property type="match status" value="1"/>
</dbReference>
<comment type="subcellular location">
    <subcellularLocation>
        <location evidence="1">Membrane</location>
    </subcellularLocation>
</comment>
<dbReference type="Gene3D" id="3.30.70.1230">
    <property type="entry name" value="Nucleotide cyclase"/>
    <property type="match status" value="1"/>
</dbReference>
<evidence type="ECO:0000313" key="11">
    <source>
        <dbReference type="Proteomes" id="UP001153069"/>
    </source>
</evidence>
<dbReference type="Proteomes" id="UP001153069">
    <property type="component" value="Unassembled WGS sequence"/>
</dbReference>
<organism evidence="10 11">
    <name type="scientific">Seminavis robusta</name>
    <dbReference type="NCBI Taxonomy" id="568900"/>
    <lineage>
        <taxon>Eukaryota</taxon>
        <taxon>Sar</taxon>
        <taxon>Stramenopiles</taxon>
        <taxon>Ochrophyta</taxon>
        <taxon>Bacillariophyta</taxon>
        <taxon>Bacillariophyceae</taxon>
        <taxon>Bacillariophycidae</taxon>
        <taxon>Naviculales</taxon>
        <taxon>Naviculaceae</taxon>
        <taxon>Seminavis</taxon>
    </lineage>
</organism>
<dbReference type="EMBL" id="CAICTM010002137">
    <property type="protein sequence ID" value="CAB9528061.1"/>
    <property type="molecule type" value="Genomic_DNA"/>
</dbReference>
<dbReference type="OrthoDB" id="40333at2759"/>
<comment type="caution">
    <text evidence="10">The sequence shown here is derived from an EMBL/GenBank/DDBJ whole genome shotgun (WGS) entry which is preliminary data.</text>
</comment>
<dbReference type="GO" id="GO:0004383">
    <property type="term" value="F:guanylate cyclase activity"/>
    <property type="evidence" value="ECO:0007669"/>
    <property type="project" value="TreeGrafter"/>
</dbReference>
<keyword evidence="10" id="KW-0675">Receptor</keyword>
<evidence type="ECO:0000256" key="6">
    <source>
        <dbReference type="ARBA" id="ARBA00023239"/>
    </source>
</evidence>
<feature type="compositionally biased region" description="Basic and acidic residues" evidence="7">
    <location>
        <begin position="383"/>
        <end position="394"/>
    </location>
</feature>
<dbReference type="GO" id="GO:0007168">
    <property type="term" value="P:receptor guanylyl cyclase signaling pathway"/>
    <property type="evidence" value="ECO:0007669"/>
    <property type="project" value="TreeGrafter"/>
</dbReference>
<evidence type="ECO:0000256" key="7">
    <source>
        <dbReference type="SAM" id="MobiDB-lite"/>
    </source>
</evidence>
<keyword evidence="5 8" id="KW-0472">Membrane</keyword>
<gene>
    <name evidence="10" type="ORF">SEMRO_2139_G316120.1</name>
</gene>
<evidence type="ECO:0000256" key="2">
    <source>
        <dbReference type="ARBA" id="ARBA00022692"/>
    </source>
</evidence>
<accession>A0A9N8EYT1</accession>
<dbReference type="SUPFAM" id="SSF55073">
    <property type="entry name" value="Nucleotide cyclase"/>
    <property type="match status" value="1"/>
</dbReference>
<dbReference type="PANTHER" id="PTHR11920">
    <property type="entry name" value="GUANYLYL CYCLASE"/>
    <property type="match status" value="1"/>
</dbReference>
<reference evidence="10" key="1">
    <citation type="submission" date="2020-06" db="EMBL/GenBank/DDBJ databases">
        <authorList>
            <consortium name="Plant Systems Biology data submission"/>
        </authorList>
    </citation>
    <scope>NUCLEOTIDE SEQUENCE</scope>
    <source>
        <strain evidence="10">D6</strain>
    </source>
</reference>
<dbReference type="AlphaFoldDB" id="A0A9N8EYT1"/>
<dbReference type="InterPro" id="IPR029787">
    <property type="entry name" value="Nucleotide_cyclase"/>
</dbReference>
<evidence type="ECO:0000256" key="8">
    <source>
        <dbReference type="SAM" id="Phobius"/>
    </source>
</evidence>